<organism evidence="1 2">
    <name type="scientific">Panicum virgatum</name>
    <name type="common">Blackwell switchgrass</name>
    <dbReference type="NCBI Taxonomy" id="38727"/>
    <lineage>
        <taxon>Eukaryota</taxon>
        <taxon>Viridiplantae</taxon>
        <taxon>Streptophyta</taxon>
        <taxon>Embryophyta</taxon>
        <taxon>Tracheophyta</taxon>
        <taxon>Spermatophyta</taxon>
        <taxon>Magnoliopsida</taxon>
        <taxon>Liliopsida</taxon>
        <taxon>Poales</taxon>
        <taxon>Poaceae</taxon>
        <taxon>PACMAD clade</taxon>
        <taxon>Panicoideae</taxon>
        <taxon>Panicodae</taxon>
        <taxon>Paniceae</taxon>
        <taxon>Panicinae</taxon>
        <taxon>Panicum</taxon>
        <taxon>Panicum sect. Hiantes</taxon>
    </lineage>
</organism>
<comment type="caution">
    <text evidence="1">The sequence shown here is derived from an EMBL/GenBank/DDBJ whole genome shotgun (WGS) entry which is preliminary data.</text>
</comment>
<gene>
    <name evidence="1" type="ORF">PVAP13_8KG252602</name>
</gene>
<dbReference type="Proteomes" id="UP000823388">
    <property type="component" value="Chromosome 8K"/>
</dbReference>
<dbReference type="AlphaFoldDB" id="A0A8T0PMT7"/>
<accession>A0A8T0PMT7</accession>
<dbReference type="EMBL" id="CM029051">
    <property type="protein sequence ID" value="KAG2562228.1"/>
    <property type="molecule type" value="Genomic_DNA"/>
</dbReference>
<keyword evidence="2" id="KW-1185">Reference proteome</keyword>
<proteinExistence type="predicted"/>
<protein>
    <submittedName>
        <fullName evidence="1">Uncharacterized protein</fullName>
    </submittedName>
</protein>
<name>A0A8T0PMT7_PANVG</name>
<evidence type="ECO:0000313" key="1">
    <source>
        <dbReference type="EMBL" id="KAG2562228.1"/>
    </source>
</evidence>
<evidence type="ECO:0000313" key="2">
    <source>
        <dbReference type="Proteomes" id="UP000823388"/>
    </source>
</evidence>
<sequence>MSSVTSLKPPTHAAEKRANHTYYEAAALLTSMYPSVFPAATGPEAAPPRLCGLADDLDCFDLLRRSPCSTRPHSSSVTCRRCRSRWRP</sequence>
<reference evidence="1" key="1">
    <citation type="submission" date="2020-05" db="EMBL/GenBank/DDBJ databases">
        <title>WGS assembly of Panicum virgatum.</title>
        <authorList>
            <person name="Lovell J.T."/>
            <person name="Jenkins J."/>
            <person name="Shu S."/>
            <person name="Juenger T.E."/>
            <person name="Schmutz J."/>
        </authorList>
    </citation>
    <scope>NUCLEOTIDE SEQUENCE</scope>
    <source>
        <strain evidence="1">AP13</strain>
    </source>
</reference>